<evidence type="ECO:0000313" key="9">
    <source>
        <dbReference type="EMBL" id="MBO1042282.1"/>
    </source>
</evidence>
<dbReference type="InterPro" id="IPR003961">
    <property type="entry name" value="FN3_dom"/>
</dbReference>
<dbReference type="InterPro" id="IPR036573">
    <property type="entry name" value="CBM_sf_5/12"/>
</dbReference>
<dbReference type="SUPFAM" id="SSF51445">
    <property type="entry name" value="(Trans)glycosidases"/>
    <property type="match status" value="1"/>
</dbReference>
<evidence type="ECO:0000256" key="6">
    <source>
        <dbReference type="SAM" id="MobiDB-lite"/>
    </source>
</evidence>
<feature type="domain" description="GH18" evidence="8">
    <location>
        <begin position="30"/>
        <end position="335"/>
    </location>
</feature>
<dbReference type="InterPro" id="IPR013783">
    <property type="entry name" value="Ig-like_fold"/>
</dbReference>
<evidence type="ECO:0000313" key="10">
    <source>
        <dbReference type="Proteomes" id="UP000718278"/>
    </source>
</evidence>
<dbReference type="PANTHER" id="PTHR45708">
    <property type="entry name" value="ENDOCHITINASE"/>
    <property type="match status" value="1"/>
</dbReference>
<dbReference type="EC" id="3.2.1.14" evidence="2"/>
<keyword evidence="10" id="KW-1185">Reference proteome</keyword>
<dbReference type="EMBL" id="JADIJS010000009">
    <property type="protein sequence ID" value="MBO1042282.1"/>
    <property type="molecule type" value="Genomic_DNA"/>
</dbReference>
<dbReference type="CDD" id="cd02871">
    <property type="entry name" value="GH18_chitinase_D-like"/>
    <property type="match status" value="1"/>
</dbReference>
<sequence>MPSLESYINSSVSHHIKDAASSIPDFRNKKVVMGFWHNWPAEVGQGYRQGLFKEMALTDVPEEYNIIAVAFMKGSGVPTFKPYKYSDEEFRRQISALNEQGRAVLISLGGADAHIELYAGQENELATEIIRLVETYGFDGLDIDLEQSAILAADNMMVISSALKSVKDYYRSRGQDFIISMAPEFPYLVEDGAYAGYIRELDGYYNFIAPQFYNQGGAGVWVDELNAWIAQNNEARKEDFLYYLTDSLVRGTRGYLKIPHDKFVIGLPSNQDAAANGYIINPDHLTRAVNRLEKSGTPIKGIMTWSVNWDAGVDRVGTPYNWEFVTRYGSIFGDGTVPDIPDNIPEPPRNIRAIAQSHNSITLQWDAGANVGNYAVHRDGIEIAKCRTETYTDDGLTPGRIYRYYVTTTSVSGLTSQPSPEVTASTDKEPATSDQWRTDKWFDRDNTVIWQNAKYACRQEHTSNKWWPPHLATSLWSQA</sequence>
<feature type="compositionally biased region" description="Basic and acidic residues" evidence="6">
    <location>
        <begin position="426"/>
        <end position="435"/>
    </location>
</feature>
<dbReference type="Pfam" id="PF00704">
    <property type="entry name" value="Glyco_hydro_18"/>
    <property type="match status" value="1"/>
</dbReference>
<keyword evidence="4 5" id="KW-0326">Glycosidase</keyword>
<dbReference type="Gene3D" id="2.60.40.10">
    <property type="entry name" value="Immunoglobulins"/>
    <property type="match status" value="1"/>
</dbReference>
<evidence type="ECO:0000256" key="1">
    <source>
        <dbReference type="ARBA" id="ARBA00009121"/>
    </source>
</evidence>
<reference evidence="9 10" key="1">
    <citation type="submission" date="2020-10" db="EMBL/GenBank/DDBJ databases">
        <title>Genomic characterization of underground lake bacteria from Wind Cave National Park: Insight into the archetypical LuxI/LuxR and identification of LuxR solos.</title>
        <authorList>
            <person name="Wengert P.C."/>
            <person name="Savka M.A."/>
        </authorList>
    </citation>
    <scope>NUCLEOTIDE SEQUENCE [LARGE SCALE GENOMIC DNA]</scope>
    <source>
        <strain evidence="9 10">SD316</strain>
    </source>
</reference>
<dbReference type="CDD" id="cd00063">
    <property type="entry name" value="FN3"/>
    <property type="match status" value="1"/>
</dbReference>
<dbReference type="PROSITE" id="PS51910">
    <property type="entry name" value="GH18_2"/>
    <property type="match status" value="1"/>
</dbReference>
<dbReference type="InterPro" id="IPR001579">
    <property type="entry name" value="Glyco_hydro_18_chit_AS"/>
</dbReference>
<feature type="domain" description="Fibronectin type-III" evidence="7">
    <location>
        <begin position="347"/>
        <end position="429"/>
    </location>
</feature>
<dbReference type="InterPro" id="IPR036116">
    <property type="entry name" value="FN3_sf"/>
</dbReference>
<dbReference type="InterPro" id="IPR001223">
    <property type="entry name" value="Glyco_hydro18_cat"/>
</dbReference>
<evidence type="ECO:0000259" key="7">
    <source>
        <dbReference type="PROSITE" id="PS50853"/>
    </source>
</evidence>
<dbReference type="RefSeq" id="WP_207490307.1">
    <property type="nucleotide sequence ID" value="NZ_JADIJS010000009.1"/>
</dbReference>
<dbReference type="Proteomes" id="UP000718278">
    <property type="component" value="Unassembled WGS sequence"/>
</dbReference>
<dbReference type="InterPro" id="IPR050542">
    <property type="entry name" value="Glycosyl_Hydrlase18_Chitinase"/>
</dbReference>
<dbReference type="SUPFAM" id="SSF51055">
    <property type="entry name" value="Carbohydrate binding domain"/>
    <property type="match status" value="1"/>
</dbReference>
<evidence type="ECO:0000256" key="5">
    <source>
        <dbReference type="RuleBase" id="RU000489"/>
    </source>
</evidence>
<feature type="region of interest" description="Disordered" evidence="6">
    <location>
        <begin position="412"/>
        <end position="435"/>
    </location>
</feature>
<feature type="compositionally biased region" description="Polar residues" evidence="6">
    <location>
        <begin position="412"/>
        <end position="425"/>
    </location>
</feature>
<dbReference type="InterPro" id="IPR017853">
    <property type="entry name" value="GH"/>
</dbReference>
<proteinExistence type="inferred from homology"/>
<keyword evidence="3 5" id="KW-0378">Hydrolase</keyword>
<comment type="caution">
    <text evidence="9">The sequence shown here is derived from an EMBL/GenBank/DDBJ whole genome shotgun (WGS) entry which is preliminary data.</text>
</comment>
<dbReference type="Pfam" id="PF00041">
    <property type="entry name" value="fn3"/>
    <property type="match status" value="1"/>
</dbReference>
<evidence type="ECO:0000256" key="2">
    <source>
        <dbReference type="ARBA" id="ARBA00012729"/>
    </source>
</evidence>
<dbReference type="SUPFAM" id="SSF49265">
    <property type="entry name" value="Fibronectin type III"/>
    <property type="match status" value="1"/>
</dbReference>
<dbReference type="SMART" id="SM00060">
    <property type="entry name" value="FN3"/>
    <property type="match status" value="1"/>
</dbReference>
<name>A0ABS3K5V0_9HYPH</name>
<dbReference type="PANTHER" id="PTHR45708:SF49">
    <property type="entry name" value="ENDOCHITINASE"/>
    <property type="match status" value="1"/>
</dbReference>
<accession>A0ABS3K5V0</accession>
<evidence type="ECO:0000256" key="3">
    <source>
        <dbReference type="ARBA" id="ARBA00022801"/>
    </source>
</evidence>
<evidence type="ECO:0000259" key="8">
    <source>
        <dbReference type="PROSITE" id="PS51910"/>
    </source>
</evidence>
<comment type="similarity">
    <text evidence="1">Belongs to the glycosyl hydrolase 18 family. Chitinase class II subfamily.</text>
</comment>
<organism evidence="9 10">
    <name type="scientific">Brucella pituitosa</name>
    <dbReference type="NCBI Taxonomy" id="571256"/>
    <lineage>
        <taxon>Bacteria</taxon>
        <taxon>Pseudomonadati</taxon>
        <taxon>Pseudomonadota</taxon>
        <taxon>Alphaproteobacteria</taxon>
        <taxon>Hyphomicrobiales</taxon>
        <taxon>Brucellaceae</taxon>
        <taxon>Brucella/Ochrobactrum group</taxon>
        <taxon>Brucella</taxon>
    </lineage>
</organism>
<dbReference type="Gene3D" id="3.20.20.80">
    <property type="entry name" value="Glycosidases"/>
    <property type="match status" value="1"/>
</dbReference>
<dbReference type="PROSITE" id="PS50853">
    <property type="entry name" value="FN3"/>
    <property type="match status" value="1"/>
</dbReference>
<evidence type="ECO:0000256" key="4">
    <source>
        <dbReference type="ARBA" id="ARBA00023295"/>
    </source>
</evidence>
<protein>
    <recommendedName>
        <fullName evidence="2">chitinase</fullName>
        <ecNumber evidence="2">3.2.1.14</ecNumber>
    </recommendedName>
</protein>
<gene>
    <name evidence="9" type="ORF">IPV26_21710</name>
</gene>
<dbReference type="PROSITE" id="PS01095">
    <property type="entry name" value="GH18_1"/>
    <property type="match status" value="1"/>
</dbReference>